<dbReference type="OrthoDB" id="9768177at2"/>
<keyword evidence="1" id="KW-0732">Signal</keyword>
<proteinExistence type="predicted"/>
<evidence type="ECO:0000313" key="3">
    <source>
        <dbReference type="EMBL" id="RPE12718.1"/>
    </source>
</evidence>
<gene>
    <name evidence="3" type="ORF">EGT74_04010</name>
</gene>
<dbReference type="InterPro" id="IPR008969">
    <property type="entry name" value="CarboxyPept-like_regulatory"/>
</dbReference>
<protein>
    <submittedName>
        <fullName evidence="3">SusC/RagA family TonB-linked outer membrane protein</fullName>
    </submittedName>
</protein>
<dbReference type="InterPro" id="IPR012910">
    <property type="entry name" value="Plug_dom"/>
</dbReference>
<feature type="chain" id="PRO_5017944106" evidence="1">
    <location>
        <begin position="24"/>
        <end position="1001"/>
    </location>
</feature>
<feature type="domain" description="TonB-dependent receptor plug" evidence="2">
    <location>
        <begin position="118"/>
        <end position="217"/>
    </location>
</feature>
<dbReference type="InterPro" id="IPR037066">
    <property type="entry name" value="Plug_dom_sf"/>
</dbReference>
<sequence length="1001" mass="111925">MQQKLFRIFTSLLCCMLPWMAYAQKQEFGKVVNEEGNTLKGAMIISAMTSKEVTSNKNGLFSLEGLIPGDTLYAYYAGYEQATVYVREGAPVLVTLKKASPWDKTTPLLWYNKKRLLVTGAVNVLTENDLLKSPAINIKNALDGRVPGYYSIQTDASPGNELPSIYIRGRSGITDAGGYNSLVDGVERDYGELEVSEIDQLVVLKDAISNAMYGSRGARKGVYVTTKRGQAYQNRISVMAQTGIQQPTKLPRTLGAYQYALLHNEGSANDQVQADYTQAQLDGYLNKTDPYLYPDVDWYDAAVNNTAMQYRFNLSASGGNKTARYFMMMGYTNQEGLLKYSRDNDNYRTGQSYQRYNFRTNMDVSVDANTLVQLDINVRLERRVLPHSSLSAASIWTNIASYPPGQFPVFNPNGSLGGNAQYGENPIGSLTRTGYQHQDHRFLEGSTRVFRKLDSWLPGLSAFASFSFNSFARPTMQQSQDFAVYTYQGKDQPYVKFGNDVPLSAPASVPTFSHNYAFEGGLEYAPKLKGGHHLNTKLKYFQVRQKQPDTDLPYSRQLVSGIASYDYNEKYIADVVVSYSGTENYAKDRRFQTYPAVGLSWIASKENMLKNATWLSLLKVRGSYGILGNDVYPSRFPYVEGITGSGTGANFGQTGFTGTGLQETTLGNPLTRAMEYKQANVGIDVELFNRQIALTVDRFSEKVNFIPVTPENISAIIGNSQVPASIGRTSNQGWEGEITLRRNWTRQFATHIRAQGAYYTNKIEYQAEQFRDEAYQLRTGRPLGQVFGLQALGFYKDQAEIDAGPSSSFTTLRPGDLKYKDQNGDDVIDALDEIPLGKPGLPQMQYAFEIGARFRNFELTVLFSGVTERSLFLNAYPSFRGFQPGSARPTAMVLGRWTPETADRATFPRLNTETNNHNFRNSTFWMRDGGFLRLKNVELAYNIPQSMLRRWGLQSGRIFATGHNLAVWSKFPDTDPESPGAGVNTDYPLLKITNLGVKIDF</sequence>
<dbReference type="AlphaFoldDB" id="A0A3N4PXR1"/>
<dbReference type="RefSeq" id="WP_123845232.1">
    <property type="nucleotide sequence ID" value="NZ_RPDH01000001.1"/>
</dbReference>
<evidence type="ECO:0000313" key="4">
    <source>
        <dbReference type="Proteomes" id="UP000278351"/>
    </source>
</evidence>
<dbReference type="EMBL" id="RPDH01000001">
    <property type="protein sequence ID" value="RPE12718.1"/>
    <property type="molecule type" value="Genomic_DNA"/>
</dbReference>
<keyword evidence="4" id="KW-1185">Reference proteome</keyword>
<dbReference type="SUPFAM" id="SSF56935">
    <property type="entry name" value="Porins"/>
    <property type="match status" value="1"/>
</dbReference>
<evidence type="ECO:0000256" key="1">
    <source>
        <dbReference type="SAM" id="SignalP"/>
    </source>
</evidence>
<dbReference type="NCBIfam" id="TIGR04056">
    <property type="entry name" value="OMP_RagA_SusC"/>
    <property type="match status" value="1"/>
</dbReference>
<dbReference type="SUPFAM" id="SSF49464">
    <property type="entry name" value="Carboxypeptidase regulatory domain-like"/>
    <property type="match status" value="1"/>
</dbReference>
<dbReference type="Gene3D" id="2.170.130.10">
    <property type="entry name" value="TonB-dependent receptor, plug domain"/>
    <property type="match status" value="1"/>
</dbReference>
<reference evidence="3 4" key="1">
    <citation type="submission" date="2018-11" db="EMBL/GenBank/DDBJ databases">
        <title>Chitinophaga lutea sp.nov., isolate from arsenic contaminated soil.</title>
        <authorList>
            <person name="Zong Y."/>
        </authorList>
    </citation>
    <scope>NUCLEOTIDE SEQUENCE [LARGE SCALE GENOMIC DNA]</scope>
    <source>
        <strain evidence="3 4">ZY74</strain>
    </source>
</reference>
<feature type="signal peptide" evidence="1">
    <location>
        <begin position="1"/>
        <end position="23"/>
    </location>
</feature>
<comment type="caution">
    <text evidence="3">The sequence shown here is derived from an EMBL/GenBank/DDBJ whole genome shotgun (WGS) entry which is preliminary data.</text>
</comment>
<name>A0A3N4PXR1_9BACT</name>
<evidence type="ECO:0000259" key="2">
    <source>
        <dbReference type="Pfam" id="PF07715"/>
    </source>
</evidence>
<dbReference type="Proteomes" id="UP000278351">
    <property type="component" value="Unassembled WGS sequence"/>
</dbReference>
<dbReference type="InterPro" id="IPR023996">
    <property type="entry name" value="TonB-dep_OMP_SusC/RagA"/>
</dbReference>
<accession>A0A3N4PXR1</accession>
<dbReference type="Pfam" id="PF07715">
    <property type="entry name" value="Plug"/>
    <property type="match status" value="1"/>
</dbReference>
<organism evidence="3 4">
    <name type="scientific">Chitinophaga lutea</name>
    <dbReference type="NCBI Taxonomy" id="2488634"/>
    <lineage>
        <taxon>Bacteria</taxon>
        <taxon>Pseudomonadati</taxon>
        <taxon>Bacteroidota</taxon>
        <taxon>Chitinophagia</taxon>
        <taxon>Chitinophagales</taxon>
        <taxon>Chitinophagaceae</taxon>
        <taxon>Chitinophaga</taxon>
    </lineage>
</organism>